<reference evidence="1 2" key="1">
    <citation type="journal article" date="2018" name="Nat. Biotechnol.">
        <title>A standardized bacterial taxonomy based on genome phylogeny substantially revises the tree of life.</title>
        <authorList>
            <person name="Parks D.H."/>
            <person name="Chuvochina M."/>
            <person name="Waite D.W."/>
            <person name="Rinke C."/>
            <person name="Skarshewski A."/>
            <person name="Chaumeil P.A."/>
            <person name="Hugenholtz P."/>
        </authorList>
    </citation>
    <scope>NUCLEOTIDE SEQUENCE [LARGE SCALE GENOMIC DNA]</scope>
    <source>
        <strain evidence="1">UBA8844</strain>
    </source>
</reference>
<sequence length="237" mass="27187">MHDALTNARRRRALSRPLAWLLVVSALALSLYPSLSREHAVRAQSSDTTGLRVVTPPNGNPFVALPKPCWPEHSLTGRDTLWHYVPCRSLDVYPPGMRIQVECVLDRVRKGGWGEPLIAETWRSPPLQWYHWEKGRTRPGQIVTNVSDARTGFHYWGLAIDIVHGKRGWAYPRFFEWLARYYEACGLVAGGYWKKLKDWPHGQFAAWESMSRAPVWARRLMAEGKRDSLWKMAGAMP</sequence>
<evidence type="ECO:0000313" key="1">
    <source>
        <dbReference type="EMBL" id="HCT55940.1"/>
    </source>
</evidence>
<dbReference type="AlphaFoldDB" id="A0A3D4V490"/>
<proteinExistence type="predicted"/>
<organism evidence="1 2">
    <name type="scientific">Gemmatimonas aurantiaca</name>
    <dbReference type="NCBI Taxonomy" id="173480"/>
    <lineage>
        <taxon>Bacteria</taxon>
        <taxon>Pseudomonadati</taxon>
        <taxon>Gemmatimonadota</taxon>
        <taxon>Gemmatimonadia</taxon>
        <taxon>Gemmatimonadales</taxon>
        <taxon>Gemmatimonadaceae</taxon>
        <taxon>Gemmatimonas</taxon>
    </lineage>
</organism>
<dbReference type="InterPro" id="IPR009045">
    <property type="entry name" value="Zn_M74/Hedgehog-like"/>
</dbReference>
<dbReference type="SUPFAM" id="SSF55166">
    <property type="entry name" value="Hedgehog/DD-peptidase"/>
    <property type="match status" value="1"/>
</dbReference>
<comment type="caution">
    <text evidence="1">The sequence shown here is derived from an EMBL/GenBank/DDBJ whole genome shotgun (WGS) entry which is preliminary data.</text>
</comment>
<dbReference type="Gene3D" id="3.30.1380.10">
    <property type="match status" value="1"/>
</dbReference>
<name>A0A3D4V490_9BACT</name>
<dbReference type="EMBL" id="DPIY01000002">
    <property type="protein sequence ID" value="HCT55940.1"/>
    <property type="molecule type" value="Genomic_DNA"/>
</dbReference>
<protein>
    <submittedName>
        <fullName evidence="1">M15 family peptidase</fullName>
    </submittedName>
</protein>
<dbReference type="Proteomes" id="UP000264071">
    <property type="component" value="Unassembled WGS sequence"/>
</dbReference>
<evidence type="ECO:0000313" key="2">
    <source>
        <dbReference type="Proteomes" id="UP000264071"/>
    </source>
</evidence>
<gene>
    <name evidence="1" type="ORF">DGD08_01865</name>
</gene>
<accession>A0A3D4V490</accession>